<gene>
    <name evidence="3" type="ORF">SAMN05444370_13219</name>
</gene>
<dbReference type="RefSeq" id="WP_217632271.1">
    <property type="nucleotide sequence ID" value="NZ_FNQM01000032.1"/>
</dbReference>
<keyword evidence="4" id="KW-1185">Reference proteome</keyword>
<protein>
    <submittedName>
        <fullName evidence="3">Cupin domain-containing protein</fullName>
    </submittedName>
</protein>
<dbReference type="Pfam" id="PF07883">
    <property type="entry name" value="Cupin_2"/>
    <property type="match status" value="1"/>
</dbReference>
<evidence type="ECO:0000313" key="3">
    <source>
        <dbReference type="EMBL" id="SEB02722.1"/>
    </source>
</evidence>
<dbReference type="InterPro" id="IPR051610">
    <property type="entry name" value="GPI/OXD"/>
</dbReference>
<dbReference type="PANTHER" id="PTHR35848:SF6">
    <property type="entry name" value="CUPIN TYPE-2 DOMAIN-CONTAINING PROTEIN"/>
    <property type="match status" value="1"/>
</dbReference>
<dbReference type="SUPFAM" id="SSF51182">
    <property type="entry name" value="RmlC-like cupins"/>
    <property type="match status" value="1"/>
</dbReference>
<dbReference type="AlphaFoldDB" id="A0A1H4G1U5"/>
<keyword evidence="1" id="KW-0479">Metal-binding</keyword>
<proteinExistence type="predicted"/>
<dbReference type="InterPro" id="IPR014710">
    <property type="entry name" value="RmlC-like_jellyroll"/>
</dbReference>
<dbReference type="PANTHER" id="PTHR35848">
    <property type="entry name" value="OXALATE-BINDING PROTEIN"/>
    <property type="match status" value="1"/>
</dbReference>
<dbReference type="Gene3D" id="2.60.120.10">
    <property type="entry name" value="Jelly Rolls"/>
    <property type="match status" value="1"/>
</dbReference>
<feature type="domain" description="Cupin type-2" evidence="2">
    <location>
        <begin position="46"/>
        <end position="116"/>
    </location>
</feature>
<organism evidence="3 4">
    <name type="scientific">Rubrimonas cliftonensis</name>
    <dbReference type="NCBI Taxonomy" id="89524"/>
    <lineage>
        <taxon>Bacteria</taxon>
        <taxon>Pseudomonadati</taxon>
        <taxon>Pseudomonadota</taxon>
        <taxon>Alphaproteobacteria</taxon>
        <taxon>Rhodobacterales</taxon>
        <taxon>Paracoccaceae</taxon>
        <taxon>Rubrimonas</taxon>
    </lineage>
</organism>
<dbReference type="InterPro" id="IPR011051">
    <property type="entry name" value="RmlC_Cupin_sf"/>
</dbReference>
<evidence type="ECO:0000256" key="1">
    <source>
        <dbReference type="ARBA" id="ARBA00022723"/>
    </source>
</evidence>
<evidence type="ECO:0000259" key="2">
    <source>
        <dbReference type="Pfam" id="PF07883"/>
    </source>
</evidence>
<sequence>MTAPATPLMNLDPIVFEDVEENGPCNSKRGFSNEKIDARQLGYKVTVLPPGKAQCPFHNHRAKEQMLLILDGEGELRSGDRRYPLRRHNVISCPAGGPEVAHQIRNTGATELRYLALSTLAPVEVCEYPDSGKLSIYVEGATARCARCSAPRSWPITMAASPAPLRNRRHDP</sequence>
<dbReference type="EMBL" id="FNQM01000032">
    <property type="protein sequence ID" value="SEB02722.1"/>
    <property type="molecule type" value="Genomic_DNA"/>
</dbReference>
<dbReference type="Proteomes" id="UP000198703">
    <property type="component" value="Unassembled WGS sequence"/>
</dbReference>
<dbReference type="InterPro" id="IPR013096">
    <property type="entry name" value="Cupin_2"/>
</dbReference>
<name>A0A1H4G1U5_9RHOB</name>
<dbReference type="GO" id="GO:0046872">
    <property type="term" value="F:metal ion binding"/>
    <property type="evidence" value="ECO:0007669"/>
    <property type="project" value="UniProtKB-KW"/>
</dbReference>
<reference evidence="3 4" key="1">
    <citation type="submission" date="2016-10" db="EMBL/GenBank/DDBJ databases">
        <authorList>
            <person name="de Groot N.N."/>
        </authorList>
    </citation>
    <scope>NUCLEOTIDE SEQUENCE [LARGE SCALE GENOMIC DNA]</scope>
    <source>
        <strain evidence="3 4">DSM 15345</strain>
    </source>
</reference>
<accession>A0A1H4G1U5</accession>
<evidence type="ECO:0000313" key="4">
    <source>
        <dbReference type="Proteomes" id="UP000198703"/>
    </source>
</evidence>
<dbReference type="STRING" id="89524.SAMN05444370_13219"/>